<dbReference type="PANTHER" id="PTHR10098:SF108">
    <property type="entry name" value="TETRATRICOPEPTIDE REPEAT PROTEIN 28"/>
    <property type="match status" value="1"/>
</dbReference>
<keyword evidence="1" id="KW-0802">TPR repeat</keyword>
<dbReference type="InterPro" id="IPR019734">
    <property type="entry name" value="TPR_rpt"/>
</dbReference>
<gene>
    <name evidence="3" type="ORF">PCOR1329_LOCUS43971</name>
</gene>
<dbReference type="Pfam" id="PF13176">
    <property type="entry name" value="TPR_7"/>
    <property type="match status" value="1"/>
</dbReference>
<comment type="caution">
    <text evidence="3">The sequence shown here is derived from an EMBL/GenBank/DDBJ whole genome shotgun (WGS) entry which is preliminary data.</text>
</comment>
<dbReference type="Proteomes" id="UP001189429">
    <property type="component" value="Unassembled WGS sequence"/>
</dbReference>
<feature type="region of interest" description="Disordered" evidence="2">
    <location>
        <begin position="145"/>
        <end position="172"/>
    </location>
</feature>
<name>A0ABN9U013_9DINO</name>
<dbReference type="PROSITE" id="PS50005">
    <property type="entry name" value="TPR"/>
    <property type="match status" value="1"/>
</dbReference>
<evidence type="ECO:0000256" key="1">
    <source>
        <dbReference type="PROSITE-ProRule" id="PRU00339"/>
    </source>
</evidence>
<dbReference type="Pfam" id="PF13424">
    <property type="entry name" value="TPR_12"/>
    <property type="match status" value="1"/>
</dbReference>
<sequence>MEGARRSTLAPDDALPRRMSSSSSTGALPQVASASAGALASSSSAGALASAGARSLAGVKNWTGIGTPADALAAQIGGRSGPLSLSLNGQLVGTPPQGQRGSVAAAAGRLGSDGFSPHVMTLLRAASPWQQKTPVRIQEETWLPGLDAGPAAPSGEPLRQPRPAGASAAREPLPTNYLRRVRRRALDKEAGIDDRTRIADLRILADSSSRMGKGEQTMQACYHMGVVFDNQGKFEDAVKNYRQMLSLAVSAQNHQVEALACNCLGIDLFKMGQFELAVRYHNKHLELADQRDRMVAHTNLGIAFQAMGMHEHAAVHHQHAVDHANRMGAKDAQCLSVGNLGLVSKAQGDLQTSKLCLEYHLRVAQAQQRRRGASAFAEQTLRTVRHDAHRLLGEVGTSQGCLEDASAHFAEAQQAARHLGDQPEEERAAALRGVAEGLLAMDLHFEALGLTKPALALGATRSPGAGEV</sequence>
<evidence type="ECO:0000313" key="3">
    <source>
        <dbReference type="EMBL" id="CAK0851984.1"/>
    </source>
</evidence>
<dbReference type="PANTHER" id="PTHR10098">
    <property type="entry name" value="RAPSYN-RELATED"/>
    <property type="match status" value="1"/>
</dbReference>
<dbReference type="InterPro" id="IPR011990">
    <property type="entry name" value="TPR-like_helical_dom_sf"/>
</dbReference>
<proteinExistence type="predicted"/>
<organism evidence="3 4">
    <name type="scientific">Prorocentrum cordatum</name>
    <dbReference type="NCBI Taxonomy" id="2364126"/>
    <lineage>
        <taxon>Eukaryota</taxon>
        <taxon>Sar</taxon>
        <taxon>Alveolata</taxon>
        <taxon>Dinophyceae</taxon>
        <taxon>Prorocentrales</taxon>
        <taxon>Prorocentraceae</taxon>
        <taxon>Prorocentrum</taxon>
    </lineage>
</organism>
<evidence type="ECO:0000256" key="2">
    <source>
        <dbReference type="SAM" id="MobiDB-lite"/>
    </source>
</evidence>
<dbReference type="SUPFAM" id="SSF48452">
    <property type="entry name" value="TPR-like"/>
    <property type="match status" value="1"/>
</dbReference>
<keyword evidence="4" id="KW-1185">Reference proteome</keyword>
<accession>A0ABN9U013</accession>
<feature type="region of interest" description="Disordered" evidence="2">
    <location>
        <begin position="1"/>
        <end position="35"/>
    </location>
</feature>
<feature type="repeat" description="TPR" evidence="1">
    <location>
        <begin position="218"/>
        <end position="251"/>
    </location>
</feature>
<dbReference type="Gene3D" id="1.25.40.10">
    <property type="entry name" value="Tetratricopeptide repeat domain"/>
    <property type="match status" value="2"/>
</dbReference>
<dbReference type="SMART" id="SM00028">
    <property type="entry name" value="TPR"/>
    <property type="match status" value="4"/>
</dbReference>
<evidence type="ECO:0000313" key="4">
    <source>
        <dbReference type="Proteomes" id="UP001189429"/>
    </source>
</evidence>
<dbReference type="EMBL" id="CAUYUJ010015283">
    <property type="protein sequence ID" value="CAK0851984.1"/>
    <property type="molecule type" value="Genomic_DNA"/>
</dbReference>
<reference evidence="3" key="1">
    <citation type="submission" date="2023-10" db="EMBL/GenBank/DDBJ databases">
        <authorList>
            <person name="Chen Y."/>
            <person name="Shah S."/>
            <person name="Dougan E. K."/>
            <person name="Thang M."/>
            <person name="Chan C."/>
        </authorList>
    </citation>
    <scope>NUCLEOTIDE SEQUENCE [LARGE SCALE GENOMIC DNA]</scope>
</reference>
<protein>
    <submittedName>
        <fullName evidence="3">Uncharacterized protein</fullName>
    </submittedName>
</protein>